<evidence type="ECO:0008006" key="3">
    <source>
        <dbReference type="Google" id="ProtNLM"/>
    </source>
</evidence>
<keyword evidence="1" id="KW-0472">Membrane</keyword>
<sequence length="203" mass="23038">MRLSGRCRGRPAPNSQGFCCVEPAGFFLQNWYFVGPRAVPPPFFVFWAARRFVFCRIRRSLPQTDCAPRIFVAQCVPMRSATRAFGCFFFFFLCLEGLCVGLHAPYFIPACRGAVCCKLLAFPVLEAPSNLYIFSFLCFSQGVPLVLLGLIFGLFAFFRILPPYFRAFIRNVSMPVAIHAVNDSRCLFLPNLCRCSINRRGRL</sequence>
<keyword evidence="1" id="KW-0812">Transmembrane</keyword>
<feature type="transmembrane region" description="Helical" evidence="1">
    <location>
        <begin position="131"/>
        <end position="158"/>
    </location>
</feature>
<dbReference type="EMBL" id="HE573026">
    <property type="protein sequence ID" value="CCC52053.1"/>
    <property type="molecule type" value="Genomic_DNA"/>
</dbReference>
<feature type="transmembrane region" description="Helical" evidence="1">
    <location>
        <begin position="84"/>
        <end position="104"/>
    </location>
</feature>
<reference evidence="2" key="1">
    <citation type="journal article" date="2012" name="Proc. Natl. Acad. Sci. U.S.A.">
        <title>Antigenic diversity is generated by distinct evolutionary mechanisms in African trypanosome species.</title>
        <authorList>
            <person name="Jackson A.P."/>
            <person name="Berry A."/>
            <person name="Aslett M."/>
            <person name="Allison H.C."/>
            <person name="Burton P."/>
            <person name="Vavrova-Anderson J."/>
            <person name="Brown R."/>
            <person name="Browne H."/>
            <person name="Corton N."/>
            <person name="Hauser H."/>
            <person name="Gamble J."/>
            <person name="Gilderthorp R."/>
            <person name="Marcello L."/>
            <person name="McQuillan J."/>
            <person name="Otto T.D."/>
            <person name="Quail M.A."/>
            <person name="Sanders M.J."/>
            <person name="van Tonder A."/>
            <person name="Ginger M.L."/>
            <person name="Field M.C."/>
            <person name="Barry J.D."/>
            <person name="Hertz-Fowler C."/>
            <person name="Berriman M."/>
        </authorList>
    </citation>
    <scope>NUCLEOTIDE SEQUENCE</scope>
    <source>
        <strain evidence="2">Y486</strain>
    </source>
</reference>
<evidence type="ECO:0000313" key="2">
    <source>
        <dbReference type="EMBL" id="CCC52053.1"/>
    </source>
</evidence>
<accession>G0U844</accession>
<dbReference type="AlphaFoldDB" id="G0U844"/>
<keyword evidence="1" id="KW-1133">Transmembrane helix</keyword>
<name>G0U844_TRYVY</name>
<proteinExistence type="predicted"/>
<dbReference type="VEuPathDB" id="TriTrypDB:TvY486_1010960"/>
<organism evidence="2">
    <name type="scientific">Trypanosoma vivax (strain Y486)</name>
    <dbReference type="NCBI Taxonomy" id="1055687"/>
    <lineage>
        <taxon>Eukaryota</taxon>
        <taxon>Discoba</taxon>
        <taxon>Euglenozoa</taxon>
        <taxon>Kinetoplastea</taxon>
        <taxon>Metakinetoplastina</taxon>
        <taxon>Trypanosomatida</taxon>
        <taxon>Trypanosomatidae</taxon>
        <taxon>Trypanosoma</taxon>
        <taxon>Duttonella</taxon>
    </lineage>
</organism>
<evidence type="ECO:0000256" key="1">
    <source>
        <dbReference type="SAM" id="Phobius"/>
    </source>
</evidence>
<gene>
    <name evidence="2" type="ORF">TVY486_1010960</name>
</gene>
<protein>
    <recommendedName>
        <fullName evidence="3">Transmembrane protein</fullName>
    </recommendedName>
</protein>